<dbReference type="AlphaFoldDB" id="A0A6J8BDJ4"/>
<feature type="repeat" description="RCC1" evidence="2">
    <location>
        <begin position="94"/>
        <end position="146"/>
    </location>
</feature>
<dbReference type="InterPro" id="IPR000408">
    <property type="entry name" value="Reg_chr_condens"/>
</dbReference>
<dbReference type="OrthoDB" id="6061492at2759"/>
<dbReference type="Proteomes" id="UP000507470">
    <property type="component" value="Unassembled WGS sequence"/>
</dbReference>
<evidence type="ECO:0000313" key="5">
    <source>
        <dbReference type="Proteomes" id="UP000507470"/>
    </source>
</evidence>
<dbReference type="PROSITE" id="PS00626">
    <property type="entry name" value="RCC1_2"/>
    <property type="match status" value="1"/>
</dbReference>
<evidence type="ECO:0000256" key="2">
    <source>
        <dbReference type="PROSITE-ProRule" id="PRU00235"/>
    </source>
</evidence>
<dbReference type="SUPFAM" id="SSF54695">
    <property type="entry name" value="POZ domain"/>
    <property type="match status" value="1"/>
</dbReference>
<evidence type="ECO:0000256" key="1">
    <source>
        <dbReference type="ARBA" id="ARBA00022737"/>
    </source>
</evidence>
<dbReference type="CDD" id="cd18298">
    <property type="entry name" value="BTB_POZ_RCBTB1_2"/>
    <property type="match status" value="1"/>
</dbReference>
<reference evidence="4 5" key="1">
    <citation type="submission" date="2020-06" db="EMBL/GenBank/DDBJ databases">
        <authorList>
            <person name="Li R."/>
            <person name="Bekaert M."/>
        </authorList>
    </citation>
    <scope>NUCLEOTIDE SEQUENCE [LARGE SCALE GENOMIC DNA]</scope>
    <source>
        <strain evidence="5">wild</strain>
    </source>
</reference>
<dbReference type="InterPro" id="IPR000210">
    <property type="entry name" value="BTB/POZ_dom"/>
</dbReference>
<feature type="repeat" description="RCC1" evidence="2">
    <location>
        <begin position="147"/>
        <end position="199"/>
    </location>
</feature>
<evidence type="ECO:0000313" key="4">
    <source>
        <dbReference type="EMBL" id="CAC5381892.1"/>
    </source>
</evidence>
<feature type="domain" description="BTB" evidence="3">
    <location>
        <begin position="375"/>
        <end position="442"/>
    </location>
</feature>
<dbReference type="PRINTS" id="PR00633">
    <property type="entry name" value="RCCNDNSATION"/>
</dbReference>
<feature type="repeat" description="RCC1" evidence="2">
    <location>
        <begin position="252"/>
        <end position="301"/>
    </location>
</feature>
<dbReference type="EMBL" id="CACVKT020003142">
    <property type="protein sequence ID" value="CAC5381892.1"/>
    <property type="molecule type" value="Genomic_DNA"/>
</dbReference>
<sequence>MLDVSKWPMFSVLDQSEVQAIKKICVFGSSGNEAVYINEDDDVYAIGSNCSSCLGLGDSHSSFEPRKIEVLCKKKIIDIAFGSGPHVLAVSSDGEIYSWGHNGYCQLGNGGSTQGLSPSLINTNVLGKKVTKVACGSHHSMALTQDGEIYAWGQNNCGQVGSGTTTNQPTPKKVMAVIGSKMAISIACGQTSSMCLMENGEVYGWGYNGNGQLGLGNNVNQPNPCRVQQLQGIIISQLVCGYAHTLALSDEGTLYTWGANSYGQLGTGNKANQVSPIKVMANERVVEIAASHYAHISAAMTETGQVYMWGQCRGQSITSLYPTKFSSTDEVFASFSSPPVTWRTYSIDNPDLCDRQKGASVLDDITRSFDDPVTSDLKFSVEGRLIHVHKSILKIRCDHFSSMFQSCWEEDEKQVIEISQYTYTVYKAFLRYLYTDRVDLKPEEAIGLLDLANAYCEPILKKMCEQIIKKGMTTDNVAMLYAAAIKFEAKELEDFCFRFALNHMTAVTQTEAFSQLEECILKEFIRKAALSGAFRN</sequence>
<dbReference type="InterPro" id="IPR058923">
    <property type="entry name" value="RCC1-like_dom"/>
</dbReference>
<gene>
    <name evidence="4" type="ORF">MCOR_17750</name>
</gene>
<dbReference type="InterPro" id="IPR011333">
    <property type="entry name" value="SKP1/BTB/POZ_sf"/>
</dbReference>
<dbReference type="SUPFAM" id="SSF50985">
    <property type="entry name" value="RCC1/BLIP-II"/>
    <property type="match status" value="1"/>
</dbReference>
<keyword evidence="5" id="KW-1185">Reference proteome</keyword>
<accession>A0A6J8BDJ4</accession>
<feature type="repeat" description="RCC1" evidence="2">
    <location>
        <begin position="200"/>
        <end position="251"/>
    </location>
</feature>
<evidence type="ECO:0000259" key="3">
    <source>
        <dbReference type="PROSITE" id="PS50097"/>
    </source>
</evidence>
<feature type="repeat" description="RCC1" evidence="2">
    <location>
        <begin position="41"/>
        <end position="92"/>
    </location>
</feature>
<name>A0A6J8BDJ4_MYTCO</name>
<proteinExistence type="predicted"/>
<dbReference type="Pfam" id="PF25390">
    <property type="entry name" value="WD40_RLD"/>
    <property type="match status" value="1"/>
</dbReference>
<dbReference type="Pfam" id="PF00651">
    <property type="entry name" value="BTB"/>
    <property type="match status" value="1"/>
</dbReference>
<dbReference type="PANTHER" id="PTHR22872:SF10">
    <property type="entry name" value="ULTRAVIOLET-B RECEPTOR UVR8"/>
    <property type="match status" value="1"/>
</dbReference>
<dbReference type="PROSITE" id="PS50097">
    <property type="entry name" value="BTB"/>
    <property type="match status" value="1"/>
</dbReference>
<dbReference type="SMART" id="SM00225">
    <property type="entry name" value="BTB"/>
    <property type="match status" value="1"/>
</dbReference>
<protein>
    <submittedName>
        <fullName evidence="4">RCBTB</fullName>
    </submittedName>
</protein>
<keyword evidence="1" id="KW-0677">Repeat</keyword>
<dbReference type="InterPro" id="IPR051625">
    <property type="entry name" value="Signaling_Regulatory_Domain"/>
</dbReference>
<dbReference type="CDD" id="cd18498">
    <property type="entry name" value="BACK_RCBTB1_2"/>
    <property type="match status" value="1"/>
</dbReference>
<dbReference type="PANTHER" id="PTHR22872">
    <property type="entry name" value="BTK-BINDING PROTEIN-RELATED"/>
    <property type="match status" value="1"/>
</dbReference>
<dbReference type="PROSITE" id="PS50012">
    <property type="entry name" value="RCC1_3"/>
    <property type="match status" value="5"/>
</dbReference>
<organism evidence="4 5">
    <name type="scientific">Mytilus coruscus</name>
    <name type="common">Sea mussel</name>
    <dbReference type="NCBI Taxonomy" id="42192"/>
    <lineage>
        <taxon>Eukaryota</taxon>
        <taxon>Metazoa</taxon>
        <taxon>Spiralia</taxon>
        <taxon>Lophotrochozoa</taxon>
        <taxon>Mollusca</taxon>
        <taxon>Bivalvia</taxon>
        <taxon>Autobranchia</taxon>
        <taxon>Pteriomorphia</taxon>
        <taxon>Mytilida</taxon>
        <taxon>Mytiloidea</taxon>
        <taxon>Mytilidae</taxon>
        <taxon>Mytilinae</taxon>
        <taxon>Mytilus</taxon>
    </lineage>
</organism>
<dbReference type="Gene3D" id="3.30.710.10">
    <property type="entry name" value="Potassium Channel Kv1.1, Chain A"/>
    <property type="match status" value="1"/>
</dbReference>
<dbReference type="InterPro" id="IPR009091">
    <property type="entry name" value="RCC1/BLIP-II"/>
</dbReference>
<dbReference type="Gene3D" id="2.130.10.30">
    <property type="entry name" value="Regulator of chromosome condensation 1/beta-lactamase-inhibitor protein II"/>
    <property type="match status" value="2"/>
</dbReference>